<dbReference type="Gene3D" id="3.90.550.10">
    <property type="entry name" value="Spore Coat Polysaccharide Biosynthesis Protein SpsA, Chain A"/>
    <property type="match status" value="1"/>
</dbReference>
<dbReference type="SUPFAM" id="SSF53448">
    <property type="entry name" value="Nucleotide-diphospho-sugar transferases"/>
    <property type="match status" value="1"/>
</dbReference>
<gene>
    <name evidence="12" type="ORF">KUTeg_018092</name>
</gene>
<dbReference type="InterPro" id="IPR025993">
    <property type="entry name" value="Ceramide_glucosylTrfase"/>
</dbReference>
<name>A0ABQ9EGU9_TEGGR</name>
<dbReference type="EC" id="2.4.1.80" evidence="5"/>
<dbReference type="EMBL" id="JARBDR010000903">
    <property type="protein sequence ID" value="KAJ8304509.1"/>
    <property type="molecule type" value="Genomic_DNA"/>
</dbReference>
<evidence type="ECO:0000256" key="8">
    <source>
        <dbReference type="ARBA" id="ARBA00022692"/>
    </source>
</evidence>
<comment type="pathway">
    <text evidence="2">Lipid metabolism; sphingolipid metabolism.</text>
</comment>
<evidence type="ECO:0000256" key="2">
    <source>
        <dbReference type="ARBA" id="ARBA00004760"/>
    </source>
</evidence>
<evidence type="ECO:0000256" key="3">
    <source>
        <dbReference type="ARBA" id="ARBA00004991"/>
    </source>
</evidence>
<evidence type="ECO:0000313" key="13">
    <source>
        <dbReference type="Proteomes" id="UP001217089"/>
    </source>
</evidence>
<evidence type="ECO:0000256" key="11">
    <source>
        <dbReference type="SAM" id="Phobius"/>
    </source>
</evidence>
<accession>A0ABQ9EGU9</accession>
<evidence type="ECO:0000256" key="6">
    <source>
        <dbReference type="ARBA" id="ARBA00022676"/>
    </source>
</evidence>
<reference evidence="12 13" key="1">
    <citation type="submission" date="2022-12" db="EMBL/GenBank/DDBJ databases">
        <title>Chromosome-level genome of Tegillarca granosa.</title>
        <authorList>
            <person name="Kim J."/>
        </authorList>
    </citation>
    <scope>NUCLEOTIDE SEQUENCE [LARGE SCALE GENOMIC DNA]</scope>
    <source>
        <strain evidence="12">Teg-2019</strain>
        <tissue evidence="12">Adductor muscle</tissue>
    </source>
</reference>
<keyword evidence="7" id="KW-0808">Transferase</keyword>
<feature type="transmembrane region" description="Helical" evidence="11">
    <location>
        <begin position="234"/>
        <end position="253"/>
    </location>
</feature>
<evidence type="ECO:0000256" key="10">
    <source>
        <dbReference type="ARBA" id="ARBA00023136"/>
    </source>
</evidence>
<keyword evidence="10 11" id="KW-0472">Membrane</keyword>
<evidence type="ECO:0000313" key="12">
    <source>
        <dbReference type="EMBL" id="KAJ8304509.1"/>
    </source>
</evidence>
<protein>
    <recommendedName>
        <fullName evidence="5">ceramide glucosyltransferase</fullName>
        <ecNumber evidence="5">2.4.1.80</ecNumber>
    </recommendedName>
</protein>
<dbReference type="CDD" id="cd02520">
    <property type="entry name" value="Glucosylceramide_synthase"/>
    <property type="match status" value="1"/>
</dbReference>
<evidence type="ECO:0000256" key="1">
    <source>
        <dbReference type="ARBA" id="ARBA00004141"/>
    </source>
</evidence>
<dbReference type="PANTHER" id="PTHR12726:SF0">
    <property type="entry name" value="CERAMIDE GLUCOSYLTRANSFERASE"/>
    <property type="match status" value="1"/>
</dbReference>
<dbReference type="Proteomes" id="UP001217089">
    <property type="component" value="Unassembled WGS sequence"/>
</dbReference>
<keyword evidence="9 11" id="KW-1133">Transmembrane helix</keyword>
<dbReference type="PANTHER" id="PTHR12726">
    <property type="entry name" value="CERAMIDE GLUCOSYLTRANSFERASE"/>
    <property type="match status" value="1"/>
</dbReference>
<comment type="pathway">
    <text evidence="3">Sphingolipid metabolism.</text>
</comment>
<evidence type="ECO:0000256" key="4">
    <source>
        <dbReference type="ARBA" id="ARBA00006739"/>
    </source>
</evidence>
<comment type="subcellular location">
    <subcellularLocation>
        <location evidence="1">Membrane</location>
        <topology evidence="1">Multi-pass membrane protein</topology>
    </subcellularLocation>
</comment>
<dbReference type="InterPro" id="IPR029044">
    <property type="entry name" value="Nucleotide-diphossugar_trans"/>
</dbReference>
<evidence type="ECO:0000256" key="9">
    <source>
        <dbReference type="ARBA" id="ARBA00022989"/>
    </source>
</evidence>
<evidence type="ECO:0000256" key="5">
    <source>
        <dbReference type="ARBA" id="ARBA00012699"/>
    </source>
</evidence>
<comment type="caution">
    <text evidence="12">The sequence shown here is derived from an EMBL/GenBank/DDBJ whole genome shotgun (WGS) entry which is preliminary data.</text>
</comment>
<proteinExistence type="inferred from homology"/>
<feature type="transmembrane region" description="Helical" evidence="11">
    <location>
        <begin position="355"/>
        <end position="373"/>
    </location>
</feature>
<keyword evidence="13" id="KW-1185">Reference proteome</keyword>
<keyword evidence="6" id="KW-0328">Glycosyltransferase</keyword>
<sequence length="383" mass="43933">MLIAIPEIVVFLMFVLLMLEAIPEIVVLPDVMMYFLDEQTRSYFIFFVAVIGLVIYAMMAFFLLVSVIGGRFYLHKKSDPIVLADSLPGVSIIKPLMGVDPLLEENLESHFKMKYPKFELLFCVQDDQDDAINLVNRLQEKYPSVDTRLFIGGKDGIINPMVHNMAPAYDNVKYEYVWISTSRIKASTDIIMDMACKLQKPNVALCHQMPFTTDQKGFAASIEKIYFGCAAARYYLAFNILGLCCCTGMSYMFKKEKLDEVNGLNWYGRYLAEDFFLTTALHEKGHKLVLSAFPAQQNVPSSSIRSYKDRMVRWLRLRLNMMPVVSGICEPLSDVFPVGIYASWSLWHFFGINPYYFFSAHILVILLLDYIMLKNVQKFPALQ</sequence>
<feature type="transmembrane region" description="Helical" evidence="11">
    <location>
        <begin position="43"/>
        <end position="68"/>
    </location>
</feature>
<dbReference type="Pfam" id="PF13506">
    <property type="entry name" value="Glyco_transf_21"/>
    <property type="match status" value="1"/>
</dbReference>
<keyword evidence="8 11" id="KW-0812">Transmembrane</keyword>
<comment type="similarity">
    <text evidence="4">Belongs to the glycosyltransferase 2 family.</text>
</comment>
<organism evidence="12 13">
    <name type="scientific">Tegillarca granosa</name>
    <name type="common">Malaysian cockle</name>
    <name type="synonym">Anadara granosa</name>
    <dbReference type="NCBI Taxonomy" id="220873"/>
    <lineage>
        <taxon>Eukaryota</taxon>
        <taxon>Metazoa</taxon>
        <taxon>Spiralia</taxon>
        <taxon>Lophotrochozoa</taxon>
        <taxon>Mollusca</taxon>
        <taxon>Bivalvia</taxon>
        <taxon>Autobranchia</taxon>
        <taxon>Pteriomorphia</taxon>
        <taxon>Arcoida</taxon>
        <taxon>Arcoidea</taxon>
        <taxon>Arcidae</taxon>
        <taxon>Tegillarca</taxon>
    </lineage>
</organism>
<evidence type="ECO:0000256" key="7">
    <source>
        <dbReference type="ARBA" id="ARBA00022679"/>
    </source>
</evidence>